<feature type="domain" description="SsuA/THI5-like" evidence="2">
    <location>
        <begin position="70"/>
        <end position="268"/>
    </location>
</feature>
<dbReference type="InterPro" id="IPR015168">
    <property type="entry name" value="SsuA/THI5"/>
</dbReference>
<evidence type="ECO:0000313" key="4">
    <source>
        <dbReference type="Proteomes" id="UP000326554"/>
    </source>
</evidence>
<sequence>MPTCSVKGLPSDGGPTNASEKSLKGGDDDMKKTLAAIVTAATALGSAPAWAQDLQEVDVLTPLPRHTAWFPLIVGEALGYFEEEGIAVNLVNGGDLPATAFLENGQVDIAALDPSEVILAEERGFDFDVVYEVMHGAVEGIFVLESNPAESLADLAGTTIGIVGESDRGLLLSALGHAGVSEDDVTIAVLGESAPLLANSLQTEQVSAIVGAISDFVAIRSQDIQIKDVLPPEMGNQPANNFAMRADAIGGENEELVQGFFNAWAKSAYAGLHDLEATRAMVMEADPENWVNEDLGTIFLEAAQDLHRPDGEVFGDVRHDVWQGVIDEMSEVGMIESEVSTDEILNDHYLETANDFDRAEVEEEVQAYKDSM</sequence>
<reference evidence="3 4" key="1">
    <citation type="submission" date="2019-09" db="EMBL/GenBank/DDBJ databases">
        <authorList>
            <person name="Park J.-S."/>
            <person name="Choi H.-J."/>
        </authorList>
    </citation>
    <scope>NUCLEOTIDE SEQUENCE [LARGE SCALE GENOMIC DNA]</scope>
    <source>
        <strain evidence="3 4">176SS1-4</strain>
    </source>
</reference>
<dbReference type="EMBL" id="VYQE01000004">
    <property type="protein sequence ID" value="KAA9006767.1"/>
    <property type="molecule type" value="Genomic_DNA"/>
</dbReference>
<dbReference type="Gene3D" id="3.40.190.10">
    <property type="entry name" value="Periplasmic binding protein-like II"/>
    <property type="match status" value="2"/>
</dbReference>
<feature type="region of interest" description="Disordered" evidence="1">
    <location>
        <begin position="1"/>
        <end position="27"/>
    </location>
</feature>
<dbReference type="GO" id="GO:0009228">
    <property type="term" value="P:thiamine biosynthetic process"/>
    <property type="evidence" value="ECO:0007669"/>
    <property type="project" value="InterPro"/>
</dbReference>
<evidence type="ECO:0000259" key="2">
    <source>
        <dbReference type="Pfam" id="PF09084"/>
    </source>
</evidence>
<dbReference type="InterPro" id="IPR027939">
    <property type="entry name" value="NMT1/THI5"/>
</dbReference>
<dbReference type="AlphaFoldDB" id="A0A5J5GFD5"/>
<dbReference type="Proteomes" id="UP000326554">
    <property type="component" value="Unassembled WGS sequence"/>
</dbReference>
<accession>A0A5J5GFD5</accession>
<name>A0A5J5GFD5_9RHOB</name>
<proteinExistence type="predicted"/>
<gene>
    <name evidence="3" type="ORF">F3S47_13385</name>
</gene>
<evidence type="ECO:0000313" key="3">
    <source>
        <dbReference type="EMBL" id="KAA9006767.1"/>
    </source>
</evidence>
<protein>
    <submittedName>
        <fullName evidence="3">ABC transporter substrate-binding protein</fullName>
    </submittedName>
</protein>
<keyword evidence="4" id="KW-1185">Reference proteome</keyword>
<dbReference type="PANTHER" id="PTHR31528:SF15">
    <property type="entry name" value="RIBOFLAVIN-BINDING PROTEIN RIBY"/>
    <property type="match status" value="1"/>
</dbReference>
<dbReference type="Pfam" id="PF09084">
    <property type="entry name" value="NMT1"/>
    <property type="match status" value="1"/>
</dbReference>
<dbReference type="PANTHER" id="PTHR31528">
    <property type="entry name" value="4-AMINO-5-HYDROXYMETHYL-2-METHYLPYRIMIDINE PHOSPHATE SYNTHASE THI11-RELATED"/>
    <property type="match status" value="1"/>
</dbReference>
<comment type="caution">
    <text evidence="3">The sequence shown here is derived from an EMBL/GenBank/DDBJ whole genome shotgun (WGS) entry which is preliminary data.</text>
</comment>
<dbReference type="SUPFAM" id="SSF53850">
    <property type="entry name" value="Periplasmic binding protein-like II"/>
    <property type="match status" value="1"/>
</dbReference>
<organism evidence="3 4">
    <name type="scientific">Histidinibacterium aquaticum</name>
    <dbReference type="NCBI Taxonomy" id="2613962"/>
    <lineage>
        <taxon>Bacteria</taxon>
        <taxon>Pseudomonadati</taxon>
        <taxon>Pseudomonadota</taxon>
        <taxon>Alphaproteobacteria</taxon>
        <taxon>Rhodobacterales</taxon>
        <taxon>Paracoccaceae</taxon>
        <taxon>Histidinibacterium</taxon>
    </lineage>
</organism>
<evidence type="ECO:0000256" key="1">
    <source>
        <dbReference type="SAM" id="MobiDB-lite"/>
    </source>
</evidence>